<protein>
    <recommendedName>
        <fullName evidence="3">Succinate dehydrogenase cytochrome b556 subunit</fullName>
    </recommendedName>
</protein>
<dbReference type="RefSeq" id="WP_424605286.1">
    <property type="nucleotide sequence ID" value="NZ_JBNAVA010000003.1"/>
</dbReference>
<evidence type="ECO:0000256" key="9">
    <source>
        <dbReference type="ARBA" id="ARBA00023136"/>
    </source>
</evidence>
<evidence type="ECO:0000256" key="11">
    <source>
        <dbReference type="PIRSR" id="PIRSR000178-1"/>
    </source>
</evidence>
<feature type="transmembrane region" description="Helical" evidence="12">
    <location>
        <begin position="21"/>
        <end position="43"/>
    </location>
</feature>
<evidence type="ECO:0000256" key="2">
    <source>
        <dbReference type="ARBA" id="ARBA00007244"/>
    </source>
</evidence>
<dbReference type="Proteomes" id="UP000242881">
    <property type="component" value="Unassembled WGS sequence"/>
</dbReference>
<dbReference type="EMBL" id="PNIN01000035">
    <property type="protein sequence ID" value="PMP71755.1"/>
    <property type="molecule type" value="Genomic_DNA"/>
</dbReference>
<keyword evidence="6 11" id="KW-0479">Metal-binding</keyword>
<dbReference type="InterPro" id="IPR000701">
    <property type="entry name" value="SuccDH_FuR_B_TM-su"/>
</dbReference>
<dbReference type="InterPro" id="IPR014314">
    <property type="entry name" value="Succ_DH_cytb556"/>
</dbReference>
<dbReference type="InterPro" id="IPR034804">
    <property type="entry name" value="SQR/QFR_C/D"/>
</dbReference>
<dbReference type="InterPro" id="IPR039023">
    <property type="entry name" value="SdhC_prok"/>
</dbReference>
<evidence type="ECO:0000256" key="1">
    <source>
        <dbReference type="ARBA" id="ARBA00004370"/>
    </source>
</evidence>
<comment type="subcellular location">
    <subcellularLocation>
        <location evidence="1">Membrane</location>
    </subcellularLocation>
</comment>
<feature type="transmembrane region" description="Helical" evidence="12">
    <location>
        <begin position="63"/>
        <end position="85"/>
    </location>
</feature>
<gene>
    <name evidence="13" type="ORF">C0187_03215</name>
</gene>
<evidence type="ECO:0000256" key="8">
    <source>
        <dbReference type="ARBA" id="ARBA00023004"/>
    </source>
</evidence>
<reference evidence="13 14" key="1">
    <citation type="submission" date="2018-01" db="EMBL/GenBank/DDBJ databases">
        <title>Metagenomic assembled genomes from two thermal pools in the Uzon Caldera, Kamchatka, Russia.</title>
        <authorList>
            <person name="Wilkins L."/>
            <person name="Ettinger C."/>
        </authorList>
    </citation>
    <scope>NUCLEOTIDE SEQUENCE [LARGE SCALE GENOMIC DNA]</scope>
    <source>
        <strain evidence="13">ZAV-05</strain>
    </source>
</reference>
<dbReference type="Gene3D" id="1.20.1300.10">
    <property type="entry name" value="Fumarate reductase/succinate dehydrogenase, transmembrane subunit"/>
    <property type="match status" value="1"/>
</dbReference>
<dbReference type="GO" id="GO:0006099">
    <property type="term" value="P:tricarboxylic acid cycle"/>
    <property type="evidence" value="ECO:0007669"/>
    <property type="project" value="InterPro"/>
</dbReference>
<keyword evidence="5 12" id="KW-0812">Transmembrane</keyword>
<evidence type="ECO:0000256" key="7">
    <source>
        <dbReference type="ARBA" id="ARBA00022989"/>
    </source>
</evidence>
<feature type="transmembrane region" description="Helical" evidence="12">
    <location>
        <begin position="97"/>
        <end position="116"/>
    </location>
</feature>
<comment type="caution">
    <text evidence="13">The sequence shown here is derived from an EMBL/GenBank/DDBJ whole genome shotgun (WGS) entry which is preliminary data.</text>
</comment>
<dbReference type="PANTHER" id="PTHR41910:SF1">
    <property type="entry name" value="SUCCINATE DEHYDROGENASE HYDROPHOBIC MEMBRANE ANCHOR SUBUNIT"/>
    <property type="match status" value="1"/>
</dbReference>
<evidence type="ECO:0000256" key="5">
    <source>
        <dbReference type="ARBA" id="ARBA00022692"/>
    </source>
</evidence>
<evidence type="ECO:0000256" key="10">
    <source>
        <dbReference type="ARBA" id="ARBA00025912"/>
    </source>
</evidence>
<dbReference type="GO" id="GO:0016020">
    <property type="term" value="C:membrane"/>
    <property type="evidence" value="ECO:0007669"/>
    <property type="project" value="UniProtKB-SubCell"/>
</dbReference>
<keyword evidence="9 12" id="KW-0472">Membrane</keyword>
<evidence type="ECO:0000256" key="12">
    <source>
        <dbReference type="SAM" id="Phobius"/>
    </source>
</evidence>
<dbReference type="GO" id="GO:0009055">
    <property type="term" value="F:electron transfer activity"/>
    <property type="evidence" value="ECO:0007669"/>
    <property type="project" value="InterPro"/>
</dbReference>
<feature type="binding site" description="axial binding residue" evidence="11">
    <location>
        <position position="72"/>
    </location>
    <ligand>
        <name>heme</name>
        <dbReference type="ChEBI" id="CHEBI:30413"/>
        <note>ligand shared with second transmembrane subunit</note>
    </ligand>
    <ligandPart>
        <name>Fe</name>
        <dbReference type="ChEBI" id="CHEBI:18248"/>
    </ligandPart>
</feature>
<sequence length="117" mass="13043">MPRKDLVTYPKKVSYKKHTGMTAWLLHRISGVILGLYLLLHIFGKAGYADWFGALTGNAIARIIVLVAFVYHAFNGFRIVLIDFSNGAEKEVFSKQFMVVVLLTIVVTIIGAIPLFS</sequence>
<dbReference type="Pfam" id="PF01127">
    <property type="entry name" value="Sdh_cyt"/>
    <property type="match status" value="1"/>
</dbReference>
<evidence type="ECO:0000256" key="4">
    <source>
        <dbReference type="ARBA" id="ARBA00022617"/>
    </source>
</evidence>
<evidence type="ECO:0000256" key="6">
    <source>
        <dbReference type="ARBA" id="ARBA00022723"/>
    </source>
</evidence>
<evidence type="ECO:0000256" key="3">
    <source>
        <dbReference type="ARBA" id="ARBA00020076"/>
    </source>
</evidence>
<keyword evidence="4 11" id="KW-0349">Heme</keyword>
<dbReference type="AlphaFoldDB" id="A0A2J6WMZ8"/>
<comment type="subunit">
    <text evidence="10">Part of an enzyme complex containing four subunits: a flavoprotein, an iron-sulfur protein, plus two membrane-anchoring proteins, SdhC and SdhD. The complex can form homotrimers.</text>
</comment>
<dbReference type="GO" id="GO:0046872">
    <property type="term" value="F:metal ion binding"/>
    <property type="evidence" value="ECO:0007669"/>
    <property type="project" value="UniProtKB-KW"/>
</dbReference>
<evidence type="ECO:0000313" key="13">
    <source>
        <dbReference type="EMBL" id="PMP71755.1"/>
    </source>
</evidence>
<comment type="cofactor">
    <cofactor evidence="11">
        <name>heme</name>
        <dbReference type="ChEBI" id="CHEBI:30413"/>
    </cofactor>
    <text evidence="11">The heme is bound between the two transmembrane subunits.</text>
</comment>
<keyword evidence="8 11" id="KW-0408">Iron</keyword>
<dbReference type="PIRSF" id="PIRSF000178">
    <property type="entry name" value="SDH_cyt_b560"/>
    <property type="match status" value="1"/>
</dbReference>
<organism evidence="13 14">
    <name type="scientific">Calditerrivibrio nitroreducens</name>
    <dbReference type="NCBI Taxonomy" id="477976"/>
    <lineage>
        <taxon>Bacteria</taxon>
        <taxon>Pseudomonadati</taxon>
        <taxon>Deferribacterota</taxon>
        <taxon>Deferribacteres</taxon>
        <taxon>Deferribacterales</taxon>
        <taxon>Calditerrivibrionaceae</taxon>
    </lineage>
</organism>
<evidence type="ECO:0000313" key="14">
    <source>
        <dbReference type="Proteomes" id="UP000242881"/>
    </source>
</evidence>
<accession>A0A2J6WMZ8</accession>
<dbReference type="SUPFAM" id="SSF81343">
    <property type="entry name" value="Fumarate reductase respiratory complex transmembrane subunits"/>
    <property type="match status" value="1"/>
</dbReference>
<keyword evidence="7 12" id="KW-1133">Transmembrane helix</keyword>
<dbReference type="PANTHER" id="PTHR41910">
    <property type="entry name" value="SUCCINATE DEHYDROGENASE 2 MEMBRANE SUBUNIT SDHC"/>
    <property type="match status" value="1"/>
</dbReference>
<name>A0A2J6WMZ8_9BACT</name>
<proteinExistence type="inferred from homology"/>
<comment type="similarity">
    <text evidence="2">Belongs to the cytochrome b560 family.</text>
</comment>